<evidence type="ECO:0000256" key="2">
    <source>
        <dbReference type="ARBA" id="ARBA00007282"/>
    </source>
</evidence>
<feature type="transmembrane region" description="Helical" evidence="8">
    <location>
        <begin position="51"/>
        <end position="68"/>
    </location>
</feature>
<feature type="transmembrane region" description="Helical" evidence="8">
    <location>
        <begin position="187"/>
        <end position="207"/>
    </location>
</feature>
<evidence type="ECO:0000256" key="4">
    <source>
        <dbReference type="ARBA" id="ARBA00022692"/>
    </source>
</evidence>
<comment type="caution">
    <text evidence="10">The sequence shown here is derived from an EMBL/GenBank/DDBJ whole genome shotgun (WGS) entry which is preliminary data.</text>
</comment>
<protein>
    <recommendedName>
        <fullName evidence="9">Wax synthase domain-containing protein</fullName>
    </recommendedName>
</protein>
<reference evidence="10 11" key="1">
    <citation type="journal article" date="2023" name="G3 (Bethesda)">
        <title>A chromosome-level genome assembly of Zasmidium syzygii isolated from banana leaves.</title>
        <authorList>
            <person name="van Westerhoven A.C."/>
            <person name="Mehrabi R."/>
            <person name="Talebi R."/>
            <person name="Steentjes M.B.F."/>
            <person name="Corcolon B."/>
            <person name="Chong P.A."/>
            <person name="Kema G.H.J."/>
            <person name="Seidl M.F."/>
        </authorList>
    </citation>
    <scope>NUCLEOTIDE SEQUENCE [LARGE SCALE GENOMIC DNA]</scope>
    <source>
        <strain evidence="10 11">P124</strain>
    </source>
</reference>
<evidence type="ECO:0000256" key="5">
    <source>
        <dbReference type="ARBA" id="ARBA00022989"/>
    </source>
</evidence>
<organism evidence="10 11">
    <name type="scientific">Zasmidium cellare</name>
    <name type="common">Wine cellar mold</name>
    <name type="synonym">Racodium cellare</name>
    <dbReference type="NCBI Taxonomy" id="395010"/>
    <lineage>
        <taxon>Eukaryota</taxon>
        <taxon>Fungi</taxon>
        <taxon>Dikarya</taxon>
        <taxon>Ascomycota</taxon>
        <taxon>Pezizomycotina</taxon>
        <taxon>Dothideomycetes</taxon>
        <taxon>Dothideomycetidae</taxon>
        <taxon>Mycosphaerellales</taxon>
        <taxon>Mycosphaerellaceae</taxon>
        <taxon>Zasmidium</taxon>
    </lineage>
</organism>
<keyword evidence="11" id="KW-1185">Reference proteome</keyword>
<comment type="subcellular location">
    <subcellularLocation>
        <location evidence="1">Membrane</location>
        <topology evidence="1">Multi-pass membrane protein</topology>
    </subcellularLocation>
</comment>
<keyword evidence="4 8" id="KW-0812">Transmembrane</keyword>
<feature type="domain" description="Wax synthase" evidence="9">
    <location>
        <begin position="263"/>
        <end position="347"/>
    </location>
</feature>
<evidence type="ECO:0000313" key="11">
    <source>
        <dbReference type="Proteomes" id="UP001305779"/>
    </source>
</evidence>
<evidence type="ECO:0000259" key="9">
    <source>
        <dbReference type="Pfam" id="PF13813"/>
    </source>
</evidence>
<proteinExistence type="inferred from homology"/>
<feature type="transmembrane region" description="Helical" evidence="8">
    <location>
        <begin position="80"/>
        <end position="100"/>
    </location>
</feature>
<accession>A0ABR0E4G7</accession>
<sequence length="428" mass="49327">MAALVAQSLERFFASVVPYGERPTQPAWHFPVHLAICILSIALPVGKQARLLVVLPAVLYSTFSRITYTTGAVKDDYFNALQFLVITLNFVNHVVLRPYLTGRETRWMGSDTSEPSNKSDKSRSKGLKPQGQALSDCSTFSERIGWTVRLLATFRGIGWNWQIKKIPENPDLDQSKGQAALRHLRRLLSVLALHAVYLYSMTFFGTLRTKLRSREDIPSWQKLLVHTIYVWSVQLWMIDSSKIIYHGLAAVTLGLRIQAPGDWPPYWGPYSDCWSVRTVWGDSYHQFFRHTFDNYSNLLVSAIGLSRGSFANRYTKLYASFFVSTVIHWWFSFCAAPDEQGSFWFFMSQALVISVEDAGRWGWRAATRRKEEDELTTFEKVFGYIWTFCWFTYSWQIEIHFQMGTVEPMAIEPDLRGMATRHALSWLS</sequence>
<name>A0ABR0E4G7_ZASCE</name>
<gene>
    <name evidence="10" type="ORF">PRZ48_012143</name>
</gene>
<feature type="transmembrane region" description="Helical" evidence="8">
    <location>
        <begin position="27"/>
        <end position="44"/>
    </location>
</feature>
<evidence type="ECO:0000256" key="1">
    <source>
        <dbReference type="ARBA" id="ARBA00004141"/>
    </source>
</evidence>
<keyword evidence="3" id="KW-0808">Transferase</keyword>
<comment type="similarity">
    <text evidence="2">Belongs to the wax synthase family.</text>
</comment>
<dbReference type="InterPro" id="IPR032805">
    <property type="entry name" value="Wax_synthase_dom"/>
</dbReference>
<feature type="region of interest" description="Disordered" evidence="7">
    <location>
        <begin position="107"/>
        <end position="134"/>
    </location>
</feature>
<keyword evidence="6 8" id="KW-0472">Membrane</keyword>
<evidence type="ECO:0000256" key="3">
    <source>
        <dbReference type="ARBA" id="ARBA00022679"/>
    </source>
</evidence>
<dbReference type="PANTHER" id="PTHR31595:SF53">
    <property type="entry name" value="ACETYLTRANSFERASE SIRH"/>
    <property type="match status" value="1"/>
</dbReference>
<evidence type="ECO:0000256" key="6">
    <source>
        <dbReference type="ARBA" id="ARBA00023136"/>
    </source>
</evidence>
<evidence type="ECO:0000256" key="8">
    <source>
        <dbReference type="SAM" id="Phobius"/>
    </source>
</evidence>
<dbReference type="PANTHER" id="PTHR31595">
    <property type="entry name" value="LONG-CHAIN-ALCOHOL O-FATTY-ACYLTRANSFERASE 3-RELATED"/>
    <property type="match status" value="1"/>
</dbReference>
<keyword evidence="5 8" id="KW-1133">Transmembrane helix</keyword>
<evidence type="ECO:0000256" key="7">
    <source>
        <dbReference type="SAM" id="MobiDB-lite"/>
    </source>
</evidence>
<dbReference type="Proteomes" id="UP001305779">
    <property type="component" value="Unassembled WGS sequence"/>
</dbReference>
<dbReference type="InterPro" id="IPR044851">
    <property type="entry name" value="Wax_synthase"/>
</dbReference>
<evidence type="ECO:0000313" key="10">
    <source>
        <dbReference type="EMBL" id="KAK4496163.1"/>
    </source>
</evidence>
<dbReference type="EMBL" id="JAXOVC010000010">
    <property type="protein sequence ID" value="KAK4496163.1"/>
    <property type="molecule type" value="Genomic_DNA"/>
</dbReference>
<dbReference type="Pfam" id="PF13813">
    <property type="entry name" value="MBOAT_2"/>
    <property type="match status" value="1"/>
</dbReference>